<proteinExistence type="predicted"/>
<dbReference type="EMBL" id="VLKR01000029">
    <property type="protein sequence ID" value="TWI16495.1"/>
    <property type="molecule type" value="Genomic_DNA"/>
</dbReference>
<evidence type="ECO:0000313" key="2">
    <source>
        <dbReference type="EMBL" id="TWI16495.1"/>
    </source>
</evidence>
<protein>
    <submittedName>
        <fullName evidence="2">Uncharacterized protein</fullName>
    </submittedName>
</protein>
<name>A0A562M987_9SPHI</name>
<gene>
    <name evidence="2" type="ORF">IQ31_04339</name>
</gene>
<accession>A0A562M987</accession>
<reference evidence="2 3" key="1">
    <citation type="journal article" date="2015" name="Stand. Genomic Sci.">
        <title>Genomic Encyclopedia of Bacterial and Archaeal Type Strains, Phase III: the genomes of soil and plant-associated and newly described type strains.</title>
        <authorList>
            <person name="Whitman W.B."/>
            <person name="Woyke T."/>
            <person name="Klenk H.P."/>
            <person name="Zhou Y."/>
            <person name="Lilburn T.G."/>
            <person name="Beck B.J."/>
            <person name="De Vos P."/>
            <person name="Vandamme P."/>
            <person name="Eisen J.A."/>
            <person name="Garrity G."/>
            <person name="Hugenholtz P."/>
            <person name="Kyrpides N.C."/>
        </authorList>
    </citation>
    <scope>NUCLEOTIDE SEQUENCE [LARGE SCALE GENOMIC DNA]</scope>
    <source>
        <strain evidence="2 3">CGMCC 1.6855</strain>
    </source>
</reference>
<sequence>MPFISDSCSLFYYTFFEMEEFYFIFLDYTVLIIKCVKYLLINTVIPYYGIKFGHKECGPIDGLFGPQ</sequence>
<organism evidence="2 3">
    <name type="scientific">Sphingobacterium siyangense</name>
    <dbReference type="NCBI Taxonomy" id="459529"/>
    <lineage>
        <taxon>Bacteria</taxon>
        <taxon>Pseudomonadati</taxon>
        <taxon>Bacteroidota</taxon>
        <taxon>Sphingobacteriia</taxon>
        <taxon>Sphingobacteriales</taxon>
        <taxon>Sphingobacteriaceae</taxon>
        <taxon>Sphingobacterium</taxon>
    </lineage>
</organism>
<dbReference type="AlphaFoldDB" id="A0A562M987"/>
<dbReference type="Proteomes" id="UP000315908">
    <property type="component" value="Unassembled WGS sequence"/>
</dbReference>
<evidence type="ECO:0000256" key="1">
    <source>
        <dbReference type="SAM" id="Phobius"/>
    </source>
</evidence>
<keyword evidence="1" id="KW-0472">Membrane</keyword>
<keyword evidence="1" id="KW-0812">Transmembrane</keyword>
<keyword evidence="1" id="KW-1133">Transmembrane helix</keyword>
<evidence type="ECO:0000313" key="3">
    <source>
        <dbReference type="Proteomes" id="UP000315908"/>
    </source>
</evidence>
<feature type="transmembrane region" description="Helical" evidence="1">
    <location>
        <begin position="21"/>
        <end position="41"/>
    </location>
</feature>
<comment type="caution">
    <text evidence="2">The sequence shown here is derived from an EMBL/GenBank/DDBJ whole genome shotgun (WGS) entry which is preliminary data.</text>
</comment>